<reference evidence="9" key="1">
    <citation type="submission" date="2019-08" db="EMBL/GenBank/DDBJ databases">
        <title>Genomic characterization of a novel candidate phylum (ARYD3) from a high temperature, high salinity tertiary oil reservoir in north central Oklahoma, USA.</title>
        <authorList>
            <person name="Youssef N.H."/>
            <person name="Yadav A."/>
            <person name="Elshahed M.S."/>
        </authorList>
    </citation>
    <scope>NUCLEOTIDE SEQUENCE [LARGE SCALE GENOMIC DNA]</scope>
    <source>
        <strain evidence="9">ARYD3</strain>
    </source>
</reference>
<dbReference type="EMBL" id="VSIX01000058">
    <property type="protein sequence ID" value="TYB31031.1"/>
    <property type="molecule type" value="Genomic_DNA"/>
</dbReference>
<name>A0A5D0MHQ2_9BACT</name>
<evidence type="ECO:0000256" key="7">
    <source>
        <dbReference type="ARBA" id="ARBA00023211"/>
    </source>
</evidence>
<evidence type="ECO:0000256" key="4">
    <source>
        <dbReference type="ARBA" id="ARBA00022989"/>
    </source>
</evidence>
<feature type="transmembrane region" description="Helical" evidence="8">
    <location>
        <begin position="36"/>
        <end position="58"/>
    </location>
</feature>
<dbReference type="Proteomes" id="UP000324143">
    <property type="component" value="Unassembled WGS sequence"/>
</dbReference>
<dbReference type="InterPro" id="IPR022929">
    <property type="entry name" value="Put_MntP"/>
</dbReference>
<feature type="transmembrane region" description="Helical" evidence="8">
    <location>
        <begin position="6"/>
        <end position="24"/>
    </location>
</feature>
<keyword evidence="2 8" id="KW-1003">Cell membrane</keyword>
<gene>
    <name evidence="8" type="primary">mntP</name>
    <name evidence="9" type="ORF">FXF47_06300</name>
</gene>
<keyword evidence="1 8" id="KW-0813">Transport</keyword>
<evidence type="ECO:0000313" key="9">
    <source>
        <dbReference type="EMBL" id="TYB31031.1"/>
    </source>
</evidence>
<comment type="function">
    <text evidence="8">Probably functions as a manganese efflux pump.</text>
</comment>
<dbReference type="HAMAP" id="MF_01521">
    <property type="entry name" value="MntP_pump"/>
    <property type="match status" value="1"/>
</dbReference>
<comment type="caution">
    <text evidence="9">The sequence shown here is derived from an EMBL/GenBank/DDBJ whole genome shotgun (WGS) entry which is preliminary data.</text>
</comment>
<accession>A0A5D0MHQ2</accession>
<evidence type="ECO:0000256" key="5">
    <source>
        <dbReference type="ARBA" id="ARBA00023065"/>
    </source>
</evidence>
<dbReference type="Pfam" id="PF02659">
    <property type="entry name" value="Mntp"/>
    <property type="match status" value="1"/>
</dbReference>
<feature type="transmembrane region" description="Helical" evidence="8">
    <location>
        <begin position="164"/>
        <end position="181"/>
    </location>
</feature>
<keyword evidence="5 8" id="KW-0406">Ion transport</keyword>
<keyword evidence="10" id="KW-1185">Reference proteome</keyword>
<dbReference type="InterPro" id="IPR003810">
    <property type="entry name" value="Mntp/YtaF"/>
</dbReference>
<feature type="transmembrane region" description="Helical" evidence="8">
    <location>
        <begin position="103"/>
        <end position="125"/>
    </location>
</feature>
<feature type="transmembrane region" description="Helical" evidence="8">
    <location>
        <begin position="131"/>
        <end position="152"/>
    </location>
</feature>
<keyword evidence="3 8" id="KW-0812">Transmembrane</keyword>
<sequence>MNLIYIFAIAVSVAIDAFVVGIAYGFELRKINLKHFFLISIFFSFFQMFMPVIGFLLINSLKQYIIQIDHWIIFFILTFVGGKMIYDAFWVEDKVFDKCNFNYKILFLLSIATSIDAFSIGLTLPLLDYNLFLTVVIIGVVTFLLVFLAIYLGKVLGKIFDEKIDIIGGIILIALGVKILLEHLYGAG</sequence>
<evidence type="ECO:0000313" key="10">
    <source>
        <dbReference type="Proteomes" id="UP000324143"/>
    </source>
</evidence>
<comment type="subcellular location">
    <subcellularLocation>
        <location evidence="8">Cell membrane</location>
        <topology evidence="8">Multi-pass membrane protein</topology>
    </subcellularLocation>
</comment>
<dbReference type="GO" id="GO:0005384">
    <property type="term" value="F:manganese ion transmembrane transporter activity"/>
    <property type="evidence" value="ECO:0007669"/>
    <property type="project" value="UniProtKB-UniRule"/>
</dbReference>
<evidence type="ECO:0000256" key="8">
    <source>
        <dbReference type="HAMAP-Rule" id="MF_01521"/>
    </source>
</evidence>
<keyword evidence="6 8" id="KW-0472">Membrane</keyword>
<evidence type="ECO:0000256" key="3">
    <source>
        <dbReference type="ARBA" id="ARBA00022692"/>
    </source>
</evidence>
<evidence type="ECO:0000256" key="2">
    <source>
        <dbReference type="ARBA" id="ARBA00022475"/>
    </source>
</evidence>
<keyword evidence="4 8" id="KW-1133">Transmembrane helix</keyword>
<feature type="transmembrane region" description="Helical" evidence="8">
    <location>
        <begin position="70"/>
        <end position="91"/>
    </location>
</feature>
<dbReference type="PANTHER" id="PTHR35529">
    <property type="entry name" value="MANGANESE EFFLUX PUMP MNTP-RELATED"/>
    <property type="match status" value="1"/>
</dbReference>
<keyword evidence="7 8" id="KW-0464">Manganese</keyword>
<evidence type="ECO:0000256" key="6">
    <source>
        <dbReference type="ARBA" id="ARBA00023136"/>
    </source>
</evidence>
<dbReference type="PANTHER" id="PTHR35529:SF1">
    <property type="entry name" value="MANGANESE EFFLUX PUMP MNTP-RELATED"/>
    <property type="match status" value="1"/>
</dbReference>
<comment type="similarity">
    <text evidence="8">Belongs to the MntP (TC 9.B.29) family.</text>
</comment>
<dbReference type="GO" id="GO:0005886">
    <property type="term" value="C:plasma membrane"/>
    <property type="evidence" value="ECO:0007669"/>
    <property type="project" value="UniProtKB-SubCell"/>
</dbReference>
<protein>
    <recommendedName>
        <fullName evidence="8">Putative manganese efflux pump MntP</fullName>
    </recommendedName>
</protein>
<dbReference type="AlphaFoldDB" id="A0A5D0MHQ2"/>
<organism evidence="9 10">
    <name type="scientific">Candidatus Mcinerneyibacterium aminivorans</name>
    <dbReference type="NCBI Taxonomy" id="2703815"/>
    <lineage>
        <taxon>Bacteria</taxon>
        <taxon>Candidatus Macinerneyibacteriota</taxon>
        <taxon>Candidatus Mcinerneyibacteria</taxon>
        <taxon>Candidatus Mcinerneyibacteriales</taxon>
        <taxon>Candidatus Mcinerneyibacteriaceae</taxon>
        <taxon>Candidatus Mcinerneyibacterium</taxon>
    </lineage>
</organism>
<evidence type="ECO:0000256" key="1">
    <source>
        <dbReference type="ARBA" id="ARBA00022448"/>
    </source>
</evidence>
<proteinExistence type="inferred from homology"/>